<accession>A0ABQ5ZP14</accession>
<reference evidence="2" key="1">
    <citation type="journal article" date="2019" name="Int. J. Syst. Evol. Microbiol.">
        <title>The Global Catalogue of Microorganisms (GCM) 10K type strain sequencing project: providing services to taxonomists for standard genome sequencing and annotation.</title>
        <authorList>
            <consortium name="The Broad Institute Genomics Platform"/>
            <consortium name="The Broad Institute Genome Sequencing Center for Infectious Disease"/>
            <person name="Wu L."/>
            <person name="Ma J."/>
        </authorList>
    </citation>
    <scope>NUCLEOTIDE SEQUENCE [LARGE SCALE GENOMIC DNA]</scope>
    <source>
        <strain evidence="2">NBRC 102122</strain>
    </source>
</reference>
<sequence>MIDMDVCRHGKDGFAGGNGQHACKVTEAHAEINDEIGITADDVEHVGPKEGVDMRFVYPGQPIRDRFR</sequence>
<protein>
    <submittedName>
        <fullName evidence="1">Uncharacterized protein</fullName>
    </submittedName>
</protein>
<evidence type="ECO:0000313" key="2">
    <source>
        <dbReference type="Proteomes" id="UP001156702"/>
    </source>
</evidence>
<keyword evidence="2" id="KW-1185">Reference proteome</keyword>
<gene>
    <name evidence="1" type="ORF">GCM10007923_38070</name>
</gene>
<dbReference type="EMBL" id="BSOP01000030">
    <property type="protein sequence ID" value="GLR52593.1"/>
    <property type="molecule type" value="Genomic_DNA"/>
</dbReference>
<organism evidence="1 2">
    <name type="scientific">Shinella yambaruensis</name>
    <dbReference type="NCBI Taxonomy" id="415996"/>
    <lineage>
        <taxon>Bacteria</taxon>
        <taxon>Pseudomonadati</taxon>
        <taxon>Pseudomonadota</taxon>
        <taxon>Alphaproteobacteria</taxon>
        <taxon>Hyphomicrobiales</taxon>
        <taxon>Rhizobiaceae</taxon>
        <taxon>Shinella</taxon>
    </lineage>
</organism>
<evidence type="ECO:0000313" key="1">
    <source>
        <dbReference type="EMBL" id="GLR52593.1"/>
    </source>
</evidence>
<proteinExistence type="predicted"/>
<comment type="caution">
    <text evidence="1">The sequence shown here is derived from an EMBL/GenBank/DDBJ whole genome shotgun (WGS) entry which is preliminary data.</text>
</comment>
<dbReference type="Proteomes" id="UP001156702">
    <property type="component" value="Unassembled WGS sequence"/>
</dbReference>
<name>A0ABQ5ZP14_9HYPH</name>